<evidence type="ECO:0000313" key="1">
    <source>
        <dbReference type="EMBL" id="PXV86249.1"/>
    </source>
</evidence>
<name>A0A318END5_9FIRM</name>
<dbReference type="EMBL" id="QICS01000013">
    <property type="protein sequence ID" value="PXV86249.1"/>
    <property type="molecule type" value="Genomic_DNA"/>
</dbReference>
<evidence type="ECO:0000313" key="2">
    <source>
        <dbReference type="Proteomes" id="UP000247523"/>
    </source>
</evidence>
<dbReference type="AlphaFoldDB" id="A0A318END5"/>
<accession>A0A318END5</accession>
<organism evidence="1 2">
    <name type="scientific">Lachnotalea glycerini</name>
    <dbReference type="NCBI Taxonomy" id="1763509"/>
    <lineage>
        <taxon>Bacteria</taxon>
        <taxon>Bacillati</taxon>
        <taxon>Bacillota</taxon>
        <taxon>Clostridia</taxon>
        <taxon>Lachnospirales</taxon>
        <taxon>Lachnospiraceae</taxon>
        <taxon>Lachnotalea</taxon>
    </lineage>
</organism>
<gene>
    <name evidence="1" type="ORF">C8E03_11334</name>
</gene>
<dbReference type="Proteomes" id="UP000247523">
    <property type="component" value="Unassembled WGS sequence"/>
</dbReference>
<sequence>MIPYKQLSLAEIFEDCQNKFDNDKYSFLSLLNETINLDEIVPVSLVTHFHCHYIECR</sequence>
<protein>
    <submittedName>
        <fullName evidence="1">Uncharacterized protein</fullName>
    </submittedName>
</protein>
<comment type="caution">
    <text evidence="1">The sequence shown here is derived from an EMBL/GenBank/DDBJ whole genome shotgun (WGS) entry which is preliminary data.</text>
</comment>
<proteinExistence type="predicted"/>
<reference evidence="1 2" key="1">
    <citation type="submission" date="2018-05" db="EMBL/GenBank/DDBJ databases">
        <title>Genomic Encyclopedia of Type Strains, Phase IV (KMG-IV): sequencing the most valuable type-strain genomes for metagenomic binning, comparative biology and taxonomic classification.</title>
        <authorList>
            <person name="Goeker M."/>
        </authorList>
    </citation>
    <scope>NUCLEOTIDE SEQUENCE [LARGE SCALE GENOMIC DNA]</scope>
    <source>
        <strain evidence="1 2">DSM 28816</strain>
    </source>
</reference>